<dbReference type="PANTHER" id="PTHR43859:SF4">
    <property type="entry name" value="BUTANOATE--COA LIGASE AAE1-RELATED"/>
    <property type="match status" value="1"/>
</dbReference>
<keyword evidence="7" id="KW-1185">Reference proteome</keyword>
<dbReference type="Gene3D" id="3.40.50.12780">
    <property type="entry name" value="N-terminal domain of ligase-like"/>
    <property type="match status" value="1"/>
</dbReference>
<feature type="domain" description="AMP-binding enzyme C-terminal" evidence="5">
    <location>
        <begin position="84"/>
        <end position="159"/>
    </location>
</feature>
<dbReference type="InterPro" id="IPR045851">
    <property type="entry name" value="AMP-bd_C_sf"/>
</dbReference>
<gene>
    <name evidence="6" type="ORF">ACFODW_03270</name>
</gene>
<dbReference type="Pfam" id="PF13193">
    <property type="entry name" value="AMP-binding_C"/>
    <property type="match status" value="1"/>
</dbReference>
<dbReference type="Gene3D" id="3.30.300.30">
    <property type="match status" value="1"/>
</dbReference>
<evidence type="ECO:0000313" key="7">
    <source>
        <dbReference type="Proteomes" id="UP001595387"/>
    </source>
</evidence>
<evidence type="ECO:0000256" key="4">
    <source>
        <dbReference type="ARBA" id="ARBA00023098"/>
    </source>
</evidence>
<sequence>MKLVDTQVRVVGKDGKDVTPNGKEVGEIIVKGNGVTPISEAGQELPDGWLRTGDMGTIDEEGRIHVVERNRDTIHDGEELSPLEIERVLYQHPEVEEVAVLVLPDAELGEVTHAFVVPYEDSQLTEQQLIDYAAERLDPPACPKQFTFMEELPKTASGKILKIQLRDII</sequence>
<comment type="caution">
    <text evidence="6">The sequence shown here is derived from an EMBL/GenBank/DDBJ whole genome shotgun (WGS) entry which is preliminary data.</text>
</comment>
<dbReference type="SUPFAM" id="SSF56801">
    <property type="entry name" value="Acetyl-CoA synthetase-like"/>
    <property type="match status" value="1"/>
</dbReference>
<protein>
    <submittedName>
        <fullName evidence="6">Class I adenylate-forming enzyme family protein</fullName>
    </submittedName>
</protein>
<evidence type="ECO:0000259" key="5">
    <source>
        <dbReference type="Pfam" id="PF13193"/>
    </source>
</evidence>
<dbReference type="InterPro" id="IPR025110">
    <property type="entry name" value="AMP-bd_C"/>
</dbReference>
<evidence type="ECO:0000313" key="6">
    <source>
        <dbReference type="EMBL" id="MFC2947386.1"/>
    </source>
</evidence>
<comment type="similarity">
    <text evidence="1">Belongs to the ATP-dependent AMP-binding enzyme family.</text>
</comment>
<accession>A0ABV7A2U6</accession>
<dbReference type="PANTHER" id="PTHR43859">
    <property type="entry name" value="ACYL-ACTIVATING ENZYME"/>
    <property type="match status" value="1"/>
</dbReference>
<dbReference type="RefSeq" id="WP_390302930.1">
    <property type="nucleotide sequence ID" value="NZ_JBHRRZ010000005.1"/>
</dbReference>
<evidence type="ECO:0000256" key="1">
    <source>
        <dbReference type="ARBA" id="ARBA00006432"/>
    </source>
</evidence>
<dbReference type="InterPro" id="IPR042099">
    <property type="entry name" value="ANL_N_sf"/>
</dbReference>
<proteinExistence type="inferred from homology"/>
<organism evidence="6 7">
    <name type="scientific">Virgibacillus sediminis</name>
    <dbReference type="NCBI Taxonomy" id="202260"/>
    <lineage>
        <taxon>Bacteria</taxon>
        <taxon>Bacillati</taxon>
        <taxon>Bacillota</taxon>
        <taxon>Bacilli</taxon>
        <taxon>Bacillales</taxon>
        <taxon>Bacillaceae</taxon>
        <taxon>Virgibacillus</taxon>
    </lineage>
</organism>
<keyword evidence="2" id="KW-0436">Ligase</keyword>
<evidence type="ECO:0000256" key="2">
    <source>
        <dbReference type="ARBA" id="ARBA00022598"/>
    </source>
</evidence>
<reference evidence="7" key="1">
    <citation type="journal article" date="2019" name="Int. J. Syst. Evol. Microbiol.">
        <title>The Global Catalogue of Microorganisms (GCM) 10K type strain sequencing project: providing services to taxonomists for standard genome sequencing and annotation.</title>
        <authorList>
            <consortium name="The Broad Institute Genomics Platform"/>
            <consortium name="The Broad Institute Genome Sequencing Center for Infectious Disease"/>
            <person name="Wu L."/>
            <person name="Ma J."/>
        </authorList>
    </citation>
    <scope>NUCLEOTIDE SEQUENCE [LARGE SCALE GENOMIC DNA]</scope>
    <source>
        <strain evidence="7">KCTC 13193</strain>
    </source>
</reference>
<evidence type="ECO:0000256" key="3">
    <source>
        <dbReference type="ARBA" id="ARBA00022832"/>
    </source>
</evidence>
<dbReference type="Proteomes" id="UP001595387">
    <property type="component" value="Unassembled WGS sequence"/>
</dbReference>
<dbReference type="EMBL" id="JBHRRZ010000005">
    <property type="protein sequence ID" value="MFC2947386.1"/>
    <property type="molecule type" value="Genomic_DNA"/>
</dbReference>
<keyword evidence="3" id="KW-0276">Fatty acid metabolism</keyword>
<keyword evidence="4" id="KW-0443">Lipid metabolism</keyword>
<name>A0ABV7A2U6_9BACI</name>